<organism evidence="25 26">
    <name type="scientific">Cyanistes caeruleus</name>
    <name type="common">Eurasian blue tit</name>
    <name type="synonym">Parus caeruleus</name>
    <dbReference type="NCBI Taxonomy" id="156563"/>
    <lineage>
        <taxon>Eukaryota</taxon>
        <taxon>Metazoa</taxon>
        <taxon>Chordata</taxon>
        <taxon>Craniata</taxon>
        <taxon>Vertebrata</taxon>
        <taxon>Euteleostomi</taxon>
        <taxon>Archelosauria</taxon>
        <taxon>Archosauria</taxon>
        <taxon>Dinosauria</taxon>
        <taxon>Saurischia</taxon>
        <taxon>Theropoda</taxon>
        <taxon>Coelurosauria</taxon>
        <taxon>Aves</taxon>
        <taxon>Neognathae</taxon>
        <taxon>Neoaves</taxon>
        <taxon>Telluraves</taxon>
        <taxon>Australaves</taxon>
        <taxon>Passeriformes</taxon>
        <taxon>Paridae</taxon>
        <taxon>Cyanistes</taxon>
    </lineage>
</organism>
<evidence type="ECO:0000256" key="22">
    <source>
        <dbReference type="PROSITE-ProRule" id="PRU00175"/>
    </source>
</evidence>
<evidence type="ECO:0000256" key="3">
    <source>
        <dbReference type="ARBA" id="ARBA00004389"/>
    </source>
</evidence>
<evidence type="ECO:0000256" key="17">
    <source>
        <dbReference type="ARBA" id="ARBA00058659"/>
    </source>
</evidence>
<dbReference type="GO" id="GO:0008270">
    <property type="term" value="F:zinc ion binding"/>
    <property type="evidence" value="ECO:0007669"/>
    <property type="project" value="UniProtKB-KW"/>
</dbReference>
<dbReference type="SMART" id="SM00184">
    <property type="entry name" value="RING"/>
    <property type="match status" value="1"/>
</dbReference>
<dbReference type="GO" id="GO:0000209">
    <property type="term" value="P:protein polyubiquitination"/>
    <property type="evidence" value="ECO:0007669"/>
    <property type="project" value="InterPro"/>
</dbReference>
<evidence type="ECO:0000259" key="24">
    <source>
        <dbReference type="PROSITE" id="PS50089"/>
    </source>
</evidence>
<protein>
    <recommendedName>
        <fullName evidence="19">E3 ubiquitin-protein ligase RNF180</fullName>
        <ecNumber evidence="5">2.3.2.27</ecNumber>
    </recommendedName>
    <alternativeName>
        <fullName evidence="21">RING finger protein 180</fullName>
    </alternativeName>
    <alternativeName>
        <fullName evidence="20">RING-type E3 ubiquitin transferase RNF180</fullName>
    </alternativeName>
</protein>
<dbReference type="Pfam" id="PF19332">
    <property type="entry name" value="RNF180_C"/>
    <property type="match status" value="1"/>
</dbReference>
<dbReference type="Proteomes" id="UP000694410">
    <property type="component" value="Unplaced"/>
</dbReference>
<name>A0A8C0V8M2_CYACU</name>
<evidence type="ECO:0000256" key="9">
    <source>
        <dbReference type="ARBA" id="ARBA00022723"/>
    </source>
</evidence>
<comment type="subcellular location">
    <subcellularLocation>
        <location evidence="3">Endoplasmic reticulum membrane</location>
        <topology evidence="3">Single-pass membrane protein</topology>
    </subcellularLocation>
    <subcellularLocation>
        <location evidence="2">Nucleus envelope</location>
    </subcellularLocation>
</comment>
<dbReference type="GO" id="GO:0032436">
    <property type="term" value="P:positive regulation of proteasomal ubiquitin-dependent protein catabolic process"/>
    <property type="evidence" value="ECO:0007669"/>
    <property type="project" value="TreeGrafter"/>
</dbReference>
<keyword evidence="16" id="KW-0539">Nucleus</keyword>
<keyword evidence="11" id="KW-0833">Ubl conjugation pathway</keyword>
<evidence type="ECO:0000256" key="11">
    <source>
        <dbReference type="ARBA" id="ARBA00022786"/>
    </source>
</evidence>
<dbReference type="SUPFAM" id="SSF57850">
    <property type="entry name" value="RING/U-box"/>
    <property type="match status" value="1"/>
</dbReference>
<evidence type="ECO:0000256" key="21">
    <source>
        <dbReference type="ARBA" id="ARBA00080502"/>
    </source>
</evidence>
<dbReference type="GO" id="GO:0031624">
    <property type="term" value="F:ubiquitin conjugating enzyme binding"/>
    <property type="evidence" value="ECO:0007669"/>
    <property type="project" value="TreeGrafter"/>
</dbReference>
<dbReference type="GO" id="GO:0042415">
    <property type="term" value="P:norepinephrine metabolic process"/>
    <property type="evidence" value="ECO:0007669"/>
    <property type="project" value="TreeGrafter"/>
</dbReference>
<evidence type="ECO:0000256" key="1">
    <source>
        <dbReference type="ARBA" id="ARBA00000900"/>
    </source>
</evidence>
<feature type="compositionally biased region" description="Basic and acidic residues" evidence="23">
    <location>
        <begin position="393"/>
        <end position="412"/>
    </location>
</feature>
<reference evidence="25" key="1">
    <citation type="submission" date="2025-08" db="UniProtKB">
        <authorList>
            <consortium name="Ensembl"/>
        </authorList>
    </citation>
    <scope>IDENTIFICATION</scope>
</reference>
<evidence type="ECO:0000256" key="14">
    <source>
        <dbReference type="ARBA" id="ARBA00022989"/>
    </source>
</evidence>
<dbReference type="PROSITE" id="PS00518">
    <property type="entry name" value="ZF_RING_1"/>
    <property type="match status" value="1"/>
</dbReference>
<evidence type="ECO:0000313" key="25">
    <source>
        <dbReference type="Ensembl" id="ENSCCEP00000017757.1"/>
    </source>
</evidence>
<evidence type="ECO:0000256" key="20">
    <source>
        <dbReference type="ARBA" id="ARBA00079826"/>
    </source>
</evidence>
<evidence type="ECO:0000256" key="5">
    <source>
        <dbReference type="ARBA" id="ARBA00012483"/>
    </source>
</evidence>
<reference evidence="25" key="2">
    <citation type="submission" date="2025-09" db="UniProtKB">
        <authorList>
            <consortium name="Ensembl"/>
        </authorList>
    </citation>
    <scope>IDENTIFICATION</scope>
</reference>
<dbReference type="Pfam" id="PF00097">
    <property type="entry name" value="zf-C3HC4"/>
    <property type="match status" value="1"/>
</dbReference>
<evidence type="ECO:0000256" key="23">
    <source>
        <dbReference type="SAM" id="MobiDB-lite"/>
    </source>
</evidence>
<feature type="compositionally biased region" description="Basic and acidic residues" evidence="23">
    <location>
        <begin position="375"/>
        <end position="385"/>
    </location>
</feature>
<dbReference type="PROSITE" id="PS50089">
    <property type="entry name" value="ZF_RING_2"/>
    <property type="match status" value="1"/>
</dbReference>
<dbReference type="InterPro" id="IPR018957">
    <property type="entry name" value="Znf_C3HC4_RING-type"/>
</dbReference>
<keyword evidence="9" id="KW-0479">Metal-binding</keyword>
<evidence type="ECO:0000256" key="2">
    <source>
        <dbReference type="ARBA" id="ARBA00004259"/>
    </source>
</evidence>
<dbReference type="GO" id="GO:0005635">
    <property type="term" value="C:nuclear envelope"/>
    <property type="evidence" value="ECO:0007669"/>
    <property type="project" value="UniProtKB-SubCell"/>
</dbReference>
<comment type="function">
    <text evidence="17">E3 ubiquitin-protein ligase which promotes polyubiquitination and degradation by the proteasome pathway of ZIC2.</text>
</comment>
<proteinExistence type="predicted"/>
<dbReference type="InterPro" id="IPR017907">
    <property type="entry name" value="Znf_RING_CS"/>
</dbReference>
<evidence type="ECO:0000256" key="16">
    <source>
        <dbReference type="ARBA" id="ARBA00023242"/>
    </source>
</evidence>
<feature type="region of interest" description="Disordered" evidence="23">
    <location>
        <begin position="375"/>
        <end position="412"/>
    </location>
</feature>
<keyword evidence="6" id="KW-0597">Phosphoprotein</keyword>
<dbReference type="PANTHER" id="PTHR46717">
    <property type="entry name" value="E3 UBIQUITIN-PROTEIN LIGASE RNF180"/>
    <property type="match status" value="1"/>
</dbReference>
<dbReference type="EC" id="2.3.2.27" evidence="5"/>
<dbReference type="InterPro" id="IPR033263">
    <property type="entry name" value="RNF180"/>
</dbReference>
<keyword evidence="26" id="KW-1185">Reference proteome</keyword>
<evidence type="ECO:0000256" key="8">
    <source>
        <dbReference type="ARBA" id="ARBA00022692"/>
    </source>
</evidence>
<dbReference type="InterPro" id="IPR045790">
    <property type="entry name" value="RNF180_C"/>
</dbReference>
<evidence type="ECO:0000256" key="15">
    <source>
        <dbReference type="ARBA" id="ARBA00023136"/>
    </source>
</evidence>
<keyword evidence="8" id="KW-0812">Transmembrane</keyword>
<keyword evidence="12" id="KW-0256">Endoplasmic reticulum</keyword>
<evidence type="ECO:0000256" key="7">
    <source>
        <dbReference type="ARBA" id="ARBA00022679"/>
    </source>
</evidence>
<keyword evidence="15" id="KW-0472">Membrane</keyword>
<comment type="subunit">
    <text evidence="18">Interacts with ZIC2.</text>
</comment>
<keyword evidence="14" id="KW-1133">Transmembrane helix</keyword>
<dbReference type="Ensembl" id="ENSCCET00000027308.1">
    <property type="protein sequence ID" value="ENSCCEP00000017757.1"/>
    <property type="gene ID" value="ENSCCEG00000016388.1"/>
</dbReference>
<dbReference type="PANTHER" id="PTHR46717:SF1">
    <property type="entry name" value="E3 UBIQUITIN-PROTEIN LIGASE RNF180"/>
    <property type="match status" value="1"/>
</dbReference>
<evidence type="ECO:0000256" key="6">
    <source>
        <dbReference type="ARBA" id="ARBA00022553"/>
    </source>
</evidence>
<evidence type="ECO:0000256" key="4">
    <source>
        <dbReference type="ARBA" id="ARBA00004906"/>
    </source>
</evidence>
<dbReference type="InterPro" id="IPR001841">
    <property type="entry name" value="Znf_RING"/>
</dbReference>
<keyword evidence="10 22" id="KW-0863">Zinc-finger</keyword>
<dbReference type="GO" id="GO:0042428">
    <property type="term" value="P:serotonin metabolic process"/>
    <property type="evidence" value="ECO:0007669"/>
    <property type="project" value="TreeGrafter"/>
</dbReference>
<gene>
    <name evidence="25" type="primary">RNF180</name>
</gene>
<evidence type="ECO:0000313" key="26">
    <source>
        <dbReference type="Proteomes" id="UP000694410"/>
    </source>
</evidence>
<dbReference type="GO" id="GO:0061630">
    <property type="term" value="F:ubiquitin protein ligase activity"/>
    <property type="evidence" value="ECO:0007669"/>
    <property type="project" value="UniProtKB-EC"/>
</dbReference>
<evidence type="ECO:0000256" key="12">
    <source>
        <dbReference type="ARBA" id="ARBA00022824"/>
    </source>
</evidence>
<feature type="domain" description="RING-type" evidence="24">
    <location>
        <begin position="424"/>
        <end position="466"/>
    </location>
</feature>
<dbReference type="InterPro" id="IPR013083">
    <property type="entry name" value="Znf_RING/FYVE/PHD"/>
</dbReference>
<evidence type="ECO:0000256" key="18">
    <source>
        <dbReference type="ARBA" id="ARBA00062709"/>
    </source>
</evidence>
<evidence type="ECO:0000256" key="10">
    <source>
        <dbReference type="ARBA" id="ARBA00022771"/>
    </source>
</evidence>
<keyword evidence="7" id="KW-0808">Transferase</keyword>
<comment type="catalytic activity">
    <reaction evidence="1">
        <text>S-ubiquitinyl-[E2 ubiquitin-conjugating enzyme]-L-cysteine + [acceptor protein]-L-lysine = [E2 ubiquitin-conjugating enzyme]-L-cysteine + N(6)-ubiquitinyl-[acceptor protein]-L-lysine.</text>
        <dbReference type="EC" id="2.3.2.27"/>
    </reaction>
</comment>
<dbReference type="AlphaFoldDB" id="A0A8C0V8M2"/>
<dbReference type="FunFam" id="3.30.40.10:FF:000316">
    <property type="entry name" value="E3 ubiquitin-protein ligase RNF180"/>
    <property type="match status" value="1"/>
</dbReference>
<dbReference type="Gene3D" id="3.30.40.10">
    <property type="entry name" value="Zinc/RING finger domain, C3HC4 (zinc finger)"/>
    <property type="match status" value="1"/>
</dbReference>
<sequence>MFCGLYRSAYRSAKSQADIMNNQEAGVLRCWRCRKCITNSVFFAKCNGKKTSKIPQLSAAAQNSCNAWHVSLEAIPEWVKCVIEKAQWTIGKLHCPFCEACLGGFNFVCNKEYSCRQLVNRHFCKSWTEHQPPFSVKLSKSSEKHLLLKIQSGFNKDNYLEVVTATLEIKNQGLSYAAGSSNDAGRLTEALCLEVRAPRYEIESKKLPLKALNQKRNLPSSCPVKDACTAKPFHRRSRSLDLNTGERLVLSPVLYETCNMGTLYCGQNENPPAYIQGRFQLGSNRKGGSSFQDLYSSSADILQNQFQVTSITTLLHRETESECDFEVTGQSSGSVIADGSPFVMNLSSPTRAVEDKWYITPGGLVQPMSISFNEKLSKRERDKSKSLRRKQRMREQCLQKRPENDNLHTDDEHELRRDKESYLCAVCLDVYFNPYMCYPCHHIFCEPCLRMLAKDNPASTPCPLCRTTIATVFFQREGPDLTYMCNKSTTLEKCRLRVAVVQRRSRHGHGRETGSYLNNSTRSFFPMEYLNLKENFQKSNSAKWPLPSCKKAFRVLEAGFRRRSNTVTRRHFPHAAHRMDYMDFEDDSRGWRFDMDMFFTGSFCQKSSGDMVWILTHSDNEEFSVLVLLVKTI</sequence>
<accession>A0A8C0V8M2</accession>
<dbReference type="CDD" id="cd16554">
    <property type="entry name" value="RING-HC_RNF180"/>
    <property type="match status" value="1"/>
</dbReference>
<keyword evidence="13" id="KW-0862">Zinc</keyword>
<evidence type="ECO:0000256" key="19">
    <source>
        <dbReference type="ARBA" id="ARBA00067421"/>
    </source>
</evidence>
<dbReference type="GO" id="GO:0005789">
    <property type="term" value="C:endoplasmic reticulum membrane"/>
    <property type="evidence" value="ECO:0007669"/>
    <property type="project" value="UniProtKB-SubCell"/>
</dbReference>
<evidence type="ECO:0000256" key="13">
    <source>
        <dbReference type="ARBA" id="ARBA00022833"/>
    </source>
</evidence>
<comment type="pathway">
    <text evidence="4">Protein modification; protein ubiquitination.</text>
</comment>